<dbReference type="Proteomes" id="UP000283210">
    <property type="component" value="Chromosome 7"/>
</dbReference>
<organism evidence="1 2">
    <name type="scientific">Oryzias javanicus</name>
    <name type="common">Javanese ricefish</name>
    <name type="synonym">Aplocheilus javanicus</name>
    <dbReference type="NCBI Taxonomy" id="123683"/>
    <lineage>
        <taxon>Eukaryota</taxon>
        <taxon>Metazoa</taxon>
        <taxon>Chordata</taxon>
        <taxon>Craniata</taxon>
        <taxon>Vertebrata</taxon>
        <taxon>Euteleostomi</taxon>
        <taxon>Actinopterygii</taxon>
        <taxon>Neopterygii</taxon>
        <taxon>Teleostei</taxon>
        <taxon>Neoteleostei</taxon>
        <taxon>Acanthomorphata</taxon>
        <taxon>Ovalentaria</taxon>
        <taxon>Atherinomorphae</taxon>
        <taxon>Beloniformes</taxon>
        <taxon>Adrianichthyidae</taxon>
        <taxon>Oryziinae</taxon>
        <taxon>Oryzias</taxon>
    </lineage>
</organism>
<evidence type="ECO:0000313" key="1">
    <source>
        <dbReference type="EMBL" id="RVE70319.1"/>
    </source>
</evidence>
<dbReference type="OrthoDB" id="8612865at2759"/>
<evidence type="ECO:0000313" key="2">
    <source>
        <dbReference type="Proteomes" id="UP000283210"/>
    </source>
</evidence>
<keyword evidence="2" id="KW-1185">Reference proteome</keyword>
<name>A0A3S2Q534_ORYJA</name>
<reference evidence="1 2" key="2">
    <citation type="submission" date="2019-01" db="EMBL/GenBank/DDBJ databases">
        <title>A chromosome length genome reference of the Java medaka (oryzias javanicus).</title>
        <authorList>
            <person name="Herpin A."/>
            <person name="Takehana Y."/>
            <person name="Naruse K."/>
            <person name="Ansai S."/>
            <person name="Kawaguchi M."/>
        </authorList>
    </citation>
    <scope>NUCLEOTIDE SEQUENCE [LARGE SCALE GENOMIC DNA]</scope>
    <source>
        <strain evidence="1">RS831</strain>
        <tissue evidence="1">Whole body</tissue>
    </source>
</reference>
<dbReference type="AlphaFoldDB" id="A0A3S2Q534"/>
<accession>A0A3S2Q534</accession>
<sequence length="90" mass="10297">MFIMRNQQTTMCRVSLFERKCVERAGRIRSTLERQLSTGTISSDVWDKTVSFFTIKRALIFHDGYGKCSRKAMRLIASAAEDVAPLCCQE</sequence>
<dbReference type="EMBL" id="CM012443">
    <property type="protein sequence ID" value="RVE70319.1"/>
    <property type="molecule type" value="Genomic_DNA"/>
</dbReference>
<gene>
    <name evidence="1" type="ORF">OJAV_G00063550</name>
</gene>
<reference evidence="1 2" key="1">
    <citation type="submission" date="2018-11" db="EMBL/GenBank/DDBJ databases">
        <authorList>
            <person name="Lopez-Roques C."/>
            <person name="Donnadieu C."/>
            <person name="Bouchez O."/>
            <person name="Klopp C."/>
            <person name="Cabau C."/>
            <person name="Zahm M."/>
        </authorList>
    </citation>
    <scope>NUCLEOTIDE SEQUENCE [LARGE SCALE GENOMIC DNA]</scope>
    <source>
        <strain evidence="1">RS831</strain>
        <tissue evidence="1">Whole body</tissue>
    </source>
</reference>
<protein>
    <submittedName>
        <fullName evidence="1">Uncharacterized protein</fullName>
    </submittedName>
</protein>
<proteinExistence type="predicted"/>